<keyword evidence="2" id="KW-1185">Reference proteome</keyword>
<keyword evidence="1" id="KW-0378">Hydrolase</keyword>
<dbReference type="Gene3D" id="3.50.30.50">
    <property type="entry name" value="Putative cyclase"/>
    <property type="match status" value="1"/>
</dbReference>
<evidence type="ECO:0000313" key="2">
    <source>
        <dbReference type="Proteomes" id="UP001565927"/>
    </source>
</evidence>
<dbReference type="PANTHER" id="PTHR31118">
    <property type="entry name" value="CYCLASE-LIKE PROTEIN 2"/>
    <property type="match status" value="1"/>
</dbReference>
<accession>A0ABV4H1Z5</accession>
<proteinExistence type="predicted"/>
<dbReference type="InterPro" id="IPR007325">
    <property type="entry name" value="KFase/CYL"/>
</dbReference>
<organism evidence="1 2">
    <name type="scientific">Kineococcus halophytocola</name>
    <dbReference type="NCBI Taxonomy" id="3234027"/>
    <lineage>
        <taxon>Bacteria</taxon>
        <taxon>Bacillati</taxon>
        <taxon>Actinomycetota</taxon>
        <taxon>Actinomycetes</taxon>
        <taxon>Kineosporiales</taxon>
        <taxon>Kineosporiaceae</taxon>
        <taxon>Kineococcus</taxon>
    </lineage>
</organism>
<name>A0ABV4H1Z5_9ACTN</name>
<sequence>MSASGWVDLSRPLAAGMPVYPGDPEFSAHPLPGSDGEFCRVTALSLGTHTGTHVDAPAHVDPDGPALDELPLDLFAGPALVLDVRGVRVVGPEPLGPWPSGARIALLRTGWDARAGTAAEFDHPHLSLGAARYLRSAGVRTVGIDAASVDGPGTLAVHRVLLGDRSDPGVVVENLRGLGDLPERVEFAAFGWALAGGDGSPVRAVARAPA</sequence>
<dbReference type="SUPFAM" id="SSF102198">
    <property type="entry name" value="Putative cyclase"/>
    <property type="match status" value="1"/>
</dbReference>
<dbReference type="InterPro" id="IPR037175">
    <property type="entry name" value="KFase_sf"/>
</dbReference>
<protein>
    <submittedName>
        <fullName evidence="1">Cyclase family protein</fullName>
        <ecNumber evidence="1">3.5.-.-</ecNumber>
    </submittedName>
</protein>
<reference evidence="1 2" key="1">
    <citation type="submission" date="2024-07" db="EMBL/GenBank/DDBJ databases">
        <authorList>
            <person name="Thanompreechachai J."/>
            <person name="Duangmal K."/>
        </authorList>
    </citation>
    <scope>NUCLEOTIDE SEQUENCE [LARGE SCALE GENOMIC DNA]</scope>
    <source>
        <strain evidence="1 2">LSe6-4</strain>
    </source>
</reference>
<evidence type="ECO:0000313" key="1">
    <source>
        <dbReference type="EMBL" id="MEZ0165595.1"/>
    </source>
</evidence>
<dbReference type="EC" id="3.5.-.-" evidence="1"/>
<dbReference type="PANTHER" id="PTHR31118:SF32">
    <property type="entry name" value="KYNURENINE FORMAMIDASE"/>
    <property type="match status" value="1"/>
</dbReference>
<dbReference type="EMBL" id="JBGFTU010000013">
    <property type="protein sequence ID" value="MEZ0165595.1"/>
    <property type="molecule type" value="Genomic_DNA"/>
</dbReference>
<gene>
    <name evidence="1" type="ORF">AB2L27_12605</name>
</gene>
<dbReference type="RefSeq" id="WP_370441820.1">
    <property type="nucleotide sequence ID" value="NZ_JBGFTU010000013.1"/>
</dbReference>
<dbReference type="GO" id="GO:0016787">
    <property type="term" value="F:hydrolase activity"/>
    <property type="evidence" value="ECO:0007669"/>
    <property type="project" value="UniProtKB-KW"/>
</dbReference>
<comment type="caution">
    <text evidence="1">The sequence shown here is derived from an EMBL/GenBank/DDBJ whole genome shotgun (WGS) entry which is preliminary data.</text>
</comment>
<dbReference type="Pfam" id="PF04199">
    <property type="entry name" value="Cyclase"/>
    <property type="match status" value="1"/>
</dbReference>
<dbReference type="Proteomes" id="UP001565927">
    <property type="component" value="Unassembled WGS sequence"/>
</dbReference>